<dbReference type="Proteomes" id="UP001253595">
    <property type="component" value="Unassembled WGS sequence"/>
</dbReference>
<name>A0ABU1UVP8_9GAMM</name>
<sequence length="294" mass="33436">MMRKIKIIKHALVAIFLCNSYICTACSVTATIPLIESEKDQLIYDLLALSLSKTGVKVCLNQLDQVITDARKSRRVEKGTLSLKWSSASNLLEKNLRPIKIPIFKGLLGYRIFVIRKGDQNRFNDIKTLEDLRKLTAGQGYFWGDTKILQTAGIPVVTAAQGRNLWSMLASHRFDYMSLAVHEPWLDLEHRAELQLEVEKTLLLVYPSALFFYVSPDNKVLYDLILSGMEIAINDGSYDRLFYQSGMIQAVVEHANLSARKVIYINNPLINRDVLPADPKYWFSLPLLNFIPAQ</sequence>
<accession>A0ABU1UVP8</accession>
<dbReference type="SUPFAM" id="SSF53850">
    <property type="entry name" value="Periplasmic binding protein-like II"/>
    <property type="match status" value="1"/>
</dbReference>
<protein>
    <recommendedName>
        <fullName evidence="4">Diguanylate cyclase</fullName>
    </recommendedName>
</protein>
<feature type="chain" id="PRO_5046590517" description="Diguanylate cyclase" evidence="1">
    <location>
        <begin position="26"/>
        <end position="294"/>
    </location>
</feature>
<gene>
    <name evidence="2" type="ORF">J2X05_001231</name>
</gene>
<evidence type="ECO:0000256" key="1">
    <source>
        <dbReference type="SAM" id="SignalP"/>
    </source>
</evidence>
<proteinExistence type="predicted"/>
<keyword evidence="1" id="KW-0732">Signal</keyword>
<organism evidence="2 3">
    <name type="scientific">Cellvibrio fibrivorans</name>
    <dbReference type="NCBI Taxonomy" id="126350"/>
    <lineage>
        <taxon>Bacteria</taxon>
        <taxon>Pseudomonadati</taxon>
        <taxon>Pseudomonadota</taxon>
        <taxon>Gammaproteobacteria</taxon>
        <taxon>Cellvibrionales</taxon>
        <taxon>Cellvibrionaceae</taxon>
        <taxon>Cellvibrio</taxon>
    </lineage>
</organism>
<evidence type="ECO:0000313" key="3">
    <source>
        <dbReference type="Proteomes" id="UP001253595"/>
    </source>
</evidence>
<keyword evidence="3" id="KW-1185">Reference proteome</keyword>
<reference evidence="2 3" key="1">
    <citation type="submission" date="2023-07" db="EMBL/GenBank/DDBJ databases">
        <title>Sorghum-associated microbial communities from plants grown in Nebraska, USA.</title>
        <authorList>
            <person name="Schachtman D."/>
        </authorList>
    </citation>
    <scope>NUCLEOTIDE SEQUENCE [LARGE SCALE GENOMIC DNA]</scope>
    <source>
        <strain evidence="2 3">BE190</strain>
    </source>
</reference>
<evidence type="ECO:0000313" key="2">
    <source>
        <dbReference type="EMBL" id="MDR7089225.1"/>
    </source>
</evidence>
<feature type="signal peptide" evidence="1">
    <location>
        <begin position="1"/>
        <end position="25"/>
    </location>
</feature>
<dbReference type="EMBL" id="JAVDVX010000002">
    <property type="protein sequence ID" value="MDR7089225.1"/>
    <property type="molecule type" value="Genomic_DNA"/>
</dbReference>
<evidence type="ECO:0008006" key="4">
    <source>
        <dbReference type="Google" id="ProtNLM"/>
    </source>
</evidence>
<comment type="caution">
    <text evidence="2">The sequence shown here is derived from an EMBL/GenBank/DDBJ whole genome shotgun (WGS) entry which is preliminary data.</text>
</comment>